<sequence>MSKIPSQLRTSIGALLVLTGCDAHDKAEESG</sequence>
<dbReference type="EMBL" id="UFXL01000001">
    <property type="protein sequence ID" value="SUY76892.1"/>
    <property type="molecule type" value="Genomic_DNA"/>
</dbReference>
<gene>
    <name evidence="1" type="ORF">NCTC10698_01868</name>
</gene>
<dbReference type="AlphaFoldDB" id="A0A8B4S1E7"/>
<accession>A0A8B4S1E7</accession>
<keyword evidence="2" id="KW-1185">Reference proteome</keyword>
<dbReference type="PROSITE" id="PS51257">
    <property type="entry name" value="PROKAR_LIPOPROTEIN"/>
    <property type="match status" value="1"/>
</dbReference>
<proteinExistence type="predicted"/>
<organism evidence="1 2">
    <name type="scientific">Comamonas testosteroni</name>
    <name type="common">Pseudomonas testosteroni</name>
    <dbReference type="NCBI Taxonomy" id="285"/>
    <lineage>
        <taxon>Bacteria</taxon>
        <taxon>Pseudomonadati</taxon>
        <taxon>Pseudomonadota</taxon>
        <taxon>Betaproteobacteria</taxon>
        <taxon>Burkholderiales</taxon>
        <taxon>Comamonadaceae</taxon>
        <taxon>Comamonas</taxon>
    </lineage>
</organism>
<name>A0A8B4S1E7_COMTE</name>
<evidence type="ECO:0000313" key="1">
    <source>
        <dbReference type="EMBL" id="SUY76892.1"/>
    </source>
</evidence>
<reference evidence="1 2" key="1">
    <citation type="submission" date="2018-06" db="EMBL/GenBank/DDBJ databases">
        <authorList>
            <consortium name="Pathogen Informatics"/>
            <person name="Doyle S."/>
        </authorList>
    </citation>
    <scope>NUCLEOTIDE SEQUENCE [LARGE SCALE GENOMIC DNA]</scope>
    <source>
        <strain evidence="1 2">NCTC10698</strain>
    </source>
</reference>
<evidence type="ECO:0000313" key="2">
    <source>
        <dbReference type="Proteomes" id="UP000255070"/>
    </source>
</evidence>
<protein>
    <submittedName>
        <fullName evidence="1">Uncharacterized protein</fullName>
    </submittedName>
</protein>
<dbReference type="Proteomes" id="UP000255070">
    <property type="component" value="Unassembled WGS sequence"/>
</dbReference>
<comment type="caution">
    <text evidence="1">The sequence shown here is derived from an EMBL/GenBank/DDBJ whole genome shotgun (WGS) entry which is preliminary data.</text>
</comment>